<accession>A0A1J8PM95</accession>
<dbReference type="InterPro" id="IPR027850">
    <property type="entry name" value="DUF4504"/>
</dbReference>
<dbReference type="Pfam" id="PF14953">
    <property type="entry name" value="DUF4504"/>
    <property type="match status" value="1"/>
</dbReference>
<dbReference type="PANTHER" id="PTHR31366:SF2">
    <property type="entry name" value="UPF0739 PROTEIN C1ORF74"/>
    <property type="match status" value="1"/>
</dbReference>
<protein>
    <submittedName>
        <fullName evidence="1">Uncharacterized protein</fullName>
    </submittedName>
</protein>
<dbReference type="EMBL" id="LVVM01005853">
    <property type="protein sequence ID" value="OJA09639.1"/>
    <property type="molecule type" value="Genomic_DNA"/>
</dbReference>
<dbReference type="Proteomes" id="UP000183567">
    <property type="component" value="Unassembled WGS sequence"/>
</dbReference>
<gene>
    <name evidence="1" type="ORF">AZE42_01386</name>
</gene>
<proteinExistence type="predicted"/>
<dbReference type="PANTHER" id="PTHR31366">
    <property type="entry name" value="UPF0739 PROTEIN C1ORF74"/>
    <property type="match status" value="1"/>
</dbReference>
<evidence type="ECO:0000313" key="1">
    <source>
        <dbReference type="EMBL" id="OJA09639.1"/>
    </source>
</evidence>
<dbReference type="AlphaFoldDB" id="A0A1J8PM95"/>
<comment type="caution">
    <text evidence="1">The sequence shown here is derived from an EMBL/GenBank/DDBJ whole genome shotgun (WGS) entry which is preliminary data.</text>
</comment>
<name>A0A1J8PM95_9AGAM</name>
<dbReference type="OrthoDB" id="3267419at2759"/>
<organism evidence="1 2">
    <name type="scientific">Rhizopogon vesiculosus</name>
    <dbReference type="NCBI Taxonomy" id="180088"/>
    <lineage>
        <taxon>Eukaryota</taxon>
        <taxon>Fungi</taxon>
        <taxon>Dikarya</taxon>
        <taxon>Basidiomycota</taxon>
        <taxon>Agaricomycotina</taxon>
        <taxon>Agaricomycetes</taxon>
        <taxon>Agaricomycetidae</taxon>
        <taxon>Boletales</taxon>
        <taxon>Suillineae</taxon>
        <taxon>Rhizopogonaceae</taxon>
        <taxon>Rhizopogon</taxon>
    </lineage>
</organism>
<evidence type="ECO:0000313" key="2">
    <source>
        <dbReference type="Proteomes" id="UP000183567"/>
    </source>
</evidence>
<sequence length="272" mass="30398">MSSFLEDKRLVYEELSAQRTLRKVSPGKLELFSTDLCLIAHGIRSACLVDAFAVQDPVSLFSCVLVSLRSKGPVFGDVVHWYDPSSLQSFIVNRRNLRTFAQALLEDNTIVTYVLLDAYPTQLNGRTPRAVLDILRTMNADMLESRAKTSFSFADGLTQEILVPLAATLISYPVAYVPISAVQTSFLGGQPLDVYEANIVLPETPRTSSLQNFRQHTLLKFSCPCSLAEKDHKLSSDHITHRLQSQFQERLSSIGLSFSVHHQIEILERVAL</sequence>
<keyword evidence="2" id="KW-1185">Reference proteome</keyword>
<reference evidence="1 2" key="1">
    <citation type="submission" date="2016-03" db="EMBL/GenBank/DDBJ databases">
        <title>Comparative genomics of the ectomycorrhizal sister species Rhizopogon vinicolor and Rhizopogon vesiculosus (Basidiomycota: Boletales) reveals a divergence of the mating type B locus.</title>
        <authorList>
            <person name="Mujic A.B."/>
            <person name="Kuo A."/>
            <person name="Tritt A."/>
            <person name="Lipzen A."/>
            <person name="Chen C."/>
            <person name="Johnson J."/>
            <person name="Sharma A."/>
            <person name="Barry K."/>
            <person name="Grigoriev I.V."/>
            <person name="Spatafora J.W."/>
        </authorList>
    </citation>
    <scope>NUCLEOTIDE SEQUENCE [LARGE SCALE GENOMIC DNA]</scope>
    <source>
        <strain evidence="1 2">AM-OR11-056</strain>
    </source>
</reference>